<dbReference type="STRING" id="1448320.A0A319DCU2"/>
<accession>A0A319DCU2</accession>
<name>A0A319DCU2_9EURO</name>
<gene>
    <name evidence="1" type="ORF">BO71DRAFT_210100</name>
</gene>
<keyword evidence="2" id="KW-1185">Reference proteome</keyword>
<dbReference type="Proteomes" id="UP000247810">
    <property type="component" value="Unassembled WGS sequence"/>
</dbReference>
<protein>
    <submittedName>
        <fullName evidence="1">Uncharacterized protein</fullName>
    </submittedName>
</protein>
<reference evidence="1 2" key="1">
    <citation type="submission" date="2018-02" db="EMBL/GenBank/DDBJ databases">
        <title>The genomes of Aspergillus section Nigri reveals drivers in fungal speciation.</title>
        <authorList>
            <consortium name="DOE Joint Genome Institute"/>
            <person name="Vesth T.C."/>
            <person name="Nybo J."/>
            <person name="Theobald S."/>
            <person name="Brandl J."/>
            <person name="Frisvad J.C."/>
            <person name="Nielsen K.F."/>
            <person name="Lyhne E.K."/>
            <person name="Kogle M.E."/>
            <person name="Kuo A."/>
            <person name="Riley R."/>
            <person name="Clum A."/>
            <person name="Nolan M."/>
            <person name="Lipzen A."/>
            <person name="Salamov A."/>
            <person name="Henrissat B."/>
            <person name="Wiebenga A."/>
            <person name="De vries R.P."/>
            <person name="Grigoriev I.V."/>
            <person name="Mortensen U.H."/>
            <person name="Andersen M.R."/>
            <person name="Baker S.E."/>
        </authorList>
    </citation>
    <scope>NUCLEOTIDE SEQUENCE [LARGE SCALE GENOMIC DNA]</scope>
    <source>
        <strain evidence="1 2">CBS 707.79</strain>
    </source>
</reference>
<evidence type="ECO:0000313" key="2">
    <source>
        <dbReference type="Proteomes" id="UP000247810"/>
    </source>
</evidence>
<evidence type="ECO:0000313" key="1">
    <source>
        <dbReference type="EMBL" id="PYH95205.1"/>
    </source>
</evidence>
<dbReference type="VEuPathDB" id="FungiDB:BO71DRAFT_210100"/>
<dbReference type="AlphaFoldDB" id="A0A319DCU2"/>
<sequence length="77" mass="8883">MLLAPMPLLPLRHITTSLKEFRIYLTSSSPLKVLRSPRTVSYQRIRCQSSHRSFYGSISDPTMAPQLEPFFKQLLFG</sequence>
<proteinExistence type="predicted"/>
<dbReference type="EMBL" id="KZ825857">
    <property type="protein sequence ID" value="PYH95205.1"/>
    <property type="molecule type" value="Genomic_DNA"/>
</dbReference>
<organism evidence="1 2">
    <name type="scientific">Aspergillus ellipticus CBS 707.79</name>
    <dbReference type="NCBI Taxonomy" id="1448320"/>
    <lineage>
        <taxon>Eukaryota</taxon>
        <taxon>Fungi</taxon>
        <taxon>Dikarya</taxon>
        <taxon>Ascomycota</taxon>
        <taxon>Pezizomycotina</taxon>
        <taxon>Eurotiomycetes</taxon>
        <taxon>Eurotiomycetidae</taxon>
        <taxon>Eurotiales</taxon>
        <taxon>Aspergillaceae</taxon>
        <taxon>Aspergillus</taxon>
        <taxon>Aspergillus subgen. Circumdati</taxon>
    </lineage>
</organism>